<reference evidence="1" key="1">
    <citation type="submission" date="2009-10" db="EMBL/GenBank/DDBJ databases">
        <title>Diversity of trophic interactions inside an arsenic-rich microbial ecosystem.</title>
        <authorList>
            <person name="Bertin P.N."/>
            <person name="Heinrich-Salmeron A."/>
            <person name="Pelletier E."/>
            <person name="Goulhen-Chollet F."/>
            <person name="Arsene-Ploetze F."/>
            <person name="Gallien S."/>
            <person name="Calteau A."/>
            <person name="Vallenet D."/>
            <person name="Casiot C."/>
            <person name="Chane-Woon-Ming B."/>
            <person name="Giloteaux L."/>
            <person name="Barakat M."/>
            <person name="Bonnefoy V."/>
            <person name="Bruneel O."/>
            <person name="Chandler M."/>
            <person name="Cleiss J."/>
            <person name="Duran R."/>
            <person name="Elbaz-Poulichet F."/>
            <person name="Fonknechten N."/>
            <person name="Lauga B."/>
            <person name="Mornico D."/>
            <person name="Ortet P."/>
            <person name="Schaeffer C."/>
            <person name="Siguier P."/>
            <person name="Alexander Thil Smith A."/>
            <person name="Van Dorsselaer A."/>
            <person name="Weissenbach J."/>
            <person name="Medigue C."/>
            <person name="Le Paslier D."/>
        </authorList>
    </citation>
    <scope>NUCLEOTIDE SEQUENCE</scope>
</reference>
<name>E6QHA2_9ZZZZ</name>
<accession>E6QHA2</accession>
<evidence type="ECO:0000313" key="1">
    <source>
        <dbReference type="EMBL" id="CBI06616.1"/>
    </source>
</evidence>
<proteinExistence type="predicted"/>
<protein>
    <submittedName>
        <fullName evidence="1">Uncharacterized protein</fullName>
    </submittedName>
</protein>
<dbReference type="EMBL" id="CABQ01000001">
    <property type="protein sequence ID" value="CBI06616.1"/>
    <property type="molecule type" value="Genomic_DNA"/>
</dbReference>
<dbReference type="AlphaFoldDB" id="E6QHA2"/>
<comment type="caution">
    <text evidence="1">The sequence shown here is derived from an EMBL/GenBank/DDBJ whole genome shotgun (WGS) entry which is preliminary data.</text>
</comment>
<gene>
    <name evidence="1" type="ORF">CARN6_2720</name>
</gene>
<sequence length="21" mass="2377">MDEIGIYKINPSFCKPAILSH</sequence>
<organism evidence="1">
    <name type="scientific">mine drainage metagenome</name>
    <dbReference type="NCBI Taxonomy" id="410659"/>
    <lineage>
        <taxon>unclassified sequences</taxon>
        <taxon>metagenomes</taxon>
        <taxon>ecological metagenomes</taxon>
    </lineage>
</organism>